<keyword evidence="1" id="KW-0732">Signal</keyword>
<proteinExistence type="predicted"/>
<organism evidence="2 3">
    <name type="scientific">Venturia effusa</name>
    <dbReference type="NCBI Taxonomy" id="50376"/>
    <lineage>
        <taxon>Eukaryota</taxon>
        <taxon>Fungi</taxon>
        <taxon>Dikarya</taxon>
        <taxon>Ascomycota</taxon>
        <taxon>Pezizomycotina</taxon>
        <taxon>Dothideomycetes</taxon>
        <taxon>Pleosporomycetidae</taxon>
        <taxon>Venturiales</taxon>
        <taxon>Venturiaceae</taxon>
        <taxon>Venturia</taxon>
    </lineage>
</organism>
<evidence type="ECO:0000256" key="1">
    <source>
        <dbReference type="SAM" id="SignalP"/>
    </source>
</evidence>
<evidence type="ECO:0008006" key="4">
    <source>
        <dbReference type="Google" id="ProtNLM"/>
    </source>
</evidence>
<dbReference type="PANTHER" id="PTHR35567">
    <property type="entry name" value="MALATE DEHYDROGENASE (AFU_ORTHOLOGUE AFUA_2G13800)"/>
    <property type="match status" value="1"/>
</dbReference>
<evidence type="ECO:0000313" key="3">
    <source>
        <dbReference type="Proteomes" id="UP000316270"/>
    </source>
</evidence>
<dbReference type="PANTHER" id="PTHR35567:SF1">
    <property type="entry name" value="CONSERVED FUNGAL PROTEIN (AFU_ORTHOLOGUE AFUA_1G14230)"/>
    <property type="match status" value="1"/>
</dbReference>
<feature type="chain" id="PRO_5022022276" description="Malate dehydrogenase" evidence="1">
    <location>
        <begin position="24"/>
        <end position="255"/>
    </location>
</feature>
<reference evidence="2 3" key="1">
    <citation type="submission" date="2019-07" db="EMBL/GenBank/DDBJ databases">
        <title>Finished genome of Venturia effusa.</title>
        <authorList>
            <person name="Young C.A."/>
            <person name="Cox M.P."/>
            <person name="Ganley A.R.D."/>
            <person name="David W.J."/>
        </authorList>
    </citation>
    <scope>NUCLEOTIDE SEQUENCE [LARGE SCALE GENOMIC DNA]</scope>
    <source>
        <strain evidence="3">albino</strain>
    </source>
</reference>
<dbReference type="EMBL" id="CP042202">
    <property type="protein sequence ID" value="QDS77642.1"/>
    <property type="molecule type" value="Genomic_DNA"/>
</dbReference>
<keyword evidence="3" id="KW-1185">Reference proteome</keyword>
<protein>
    <recommendedName>
        <fullName evidence="4">Malate dehydrogenase</fullName>
    </recommendedName>
</protein>
<dbReference type="OrthoDB" id="1859733at2759"/>
<dbReference type="Proteomes" id="UP000316270">
    <property type="component" value="Chromosome 18"/>
</dbReference>
<name>A0A517LPS1_9PEZI</name>
<sequence length="255" mass="27138">MILARTSIAMMAALSPIFATAAAIDTRESRVLATFEKRFAEASASNLVPRKAEDVAATCNLANIKMPNTSPVALPPPSPGLTLTHIAIGRGTQNYTCTNDTATPVAAGAVATLFNVTCLAGPYPELLALLPDIAYKFPIPDPASAMSPANLFLSGHHFFTDLTTPFFNFNTNAHDWGTVGCKKANATDAPNKATDVPWLKLTTKSRDGCTVSEVYRLNTRGGQPPATCKGMGPAFTVQYASEYWFWSSPGAPTYT</sequence>
<feature type="signal peptide" evidence="1">
    <location>
        <begin position="1"/>
        <end position="23"/>
    </location>
</feature>
<accession>A0A517LPS1</accession>
<dbReference type="InterPro" id="IPR021851">
    <property type="entry name" value="DUF3455"/>
</dbReference>
<dbReference type="Pfam" id="PF11937">
    <property type="entry name" value="DUF3455"/>
    <property type="match status" value="1"/>
</dbReference>
<evidence type="ECO:0000313" key="2">
    <source>
        <dbReference type="EMBL" id="QDS77642.1"/>
    </source>
</evidence>
<dbReference type="AlphaFoldDB" id="A0A517LPS1"/>
<gene>
    <name evidence="2" type="ORF">FKW77_002780</name>
</gene>